<name>A0A497YBE3_9SPHI</name>
<organism evidence="1 2">
    <name type="scientific">Pedobacter alluvionis</name>
    <dbReference type="NCBI Taxonomy" id="475253"/>
    <lineage>
        <taxon>Bacteria</taxon>
        <taxon>Pseudomonadati</taxon>
        <taxon>Bacteroidota</taxon>
        <taxon>Sphingobacteriia</taxon>
        <taxon>Sphingobacteriales</taxon>
        <taxon>Sphingobacteriaceae</taxon>
        <taxon>Pedobacter</taxon>
    </lineage>
</organism>
<dbReference type="EMBL" id="RCCK01000010">
    <property type="protein sequence ID" value="RLJ80515.1"/>
    <property type="molecule type" value="Genomic_DNA"/>
</dbReference>
<protein>
    <submittedName>
        <fullName evidence="1">Uncharacterized protein</fullName>
    </submittedName>
</protein>
<comment type="caution">
    <text evidence="1">The sequence shown here is derived from an EMBL/GenBank/DDBJ whole genome shotgun (WGS) entry which is preliminary data.</text>
</comment>
<evidence type="ECO:0000313" key="1">
    <source>
        <dbReference type="EMBL" id="RLJ80515.1"/>
    </source>
</evidence>
<dbReference type="Proteomes" id="UP000273898">
    <property type="component" value="Unassembled WGS sequence"/>
</dbReference>
<proteinExistence type="predicted"/>
<reference evidence="1 2" key="1">
    <citation type="submission" date="2018-10" db="EMBL/GenBank/DDBJ databases">
        <title>Genomic Encyclopedia of Archaeal and Bacterial Type Strains, Phase II (KMG-II): from individual species to whole genera.</title>
        <authorList>
            <person name="Goeker M."/>
        </authorList>
    </citation>
    <scope>NUCLEOTIDE SEQUENCE [LARGE SCALE GENOMIC DNA]</scope>
    <source>
        <strain evidence="1 2">DSM 19624</strain>
    </source>
</reference>
<accession>A0A497YBE3</accession>
<dbReference type="AlphaFoldDB" id="A0A497YBE3"/>
<evidence type="ECO:0000313" key="2">
    <source>
        <dbReference type="Proteomes" id="UP000273898"/>
    </source>
</evidence>
<sequence>MLFYVVLNHNLLLQVLYVNKDWFWQRYSAIDYSGDKGLSYFRR</sequence>
<gene>
    <name evidence="1" type="ORF">BCL90_1296</name>
</gene>